<dbReference type="InterPro" id="IPR012349">
    <property type="entry name" value="Split_barrel_FMN-bd"/>
</dbReference>
<sequence>MSATETTFARLAAEIDAAMVIVTASGDRERSGCLVGFHTQASIRPPRFLACISKLNRTHRVAWRAEVLIVHFVPEEATGLAELFGGESGDDVDKFAQVGWRRGPGGAPVLTALDTWFAGRVLSRLDLGDHTGFLLAPIEGTAHGRREPFRFHRARSIAPGHPA</sequence>
<dbReference type="Proteomes" id="UP000008229">
    <property type="component" value="Chromosome"/>
</dbReference>
<reference evidence="4" key="2">
    <citation type="submission" date="2010-01" db="EMBL/GenBank/DDBJ databases">
        <title>The complete genome of Conexibacter woesei DSM 14684.</title>
        <authorList>
            <consortium name="US DOE Joint Genome Institute (JGI-PGF)"/>
            <person name="Lucas S."/>
            <person name="Copeland A."/>
            <person name="Lapidus A."/>
            <person name="Glavina del Rio T."/>
            <person name="Dalin E."/>
            <person name="Tice H."/>
            <person name="Bruce D."/>
            <person name="Goodwin L."/>
            <person name="Pitluck S."/>
            <person name="Kyrpides N."/>
            <person name="Mavromatis K."/>
            <person name="Ivanova N."/>
            <person name="Mikhailova N."/>
            <person name="Chertkov O."/>
            <person name="Brettin T."/>
            <person name="Detter J.C."/>
            <person name="Han C."/>
            <person name="Larimer F."/>
            <person name="Land M."/>
            <person name="Hauser L."/>
            <person name="Markowitz V."/>
            <person name="Cheng J.-F."/>
            <person name="Hugenholtz P."/>
            <person name="Woyke T."/>
            <person name="Wu D."/>
            <person name="Pukall R."/>
            <person name="Steenblock K."/>
            <person name="Schneider S."/>
            <person name="Klenk H.-P."/>
            <person name="Eisen J.A."/>
        </authorList>
    </citation>
    <scope>NUCLEOTIDE SEQUENCE [LARGE SCALE GENOMIC DNA]</scope>
    <source>
        <strain evidence="4">DSM 14684 / CIP 108061 / JCM 11494 / NBRC 100937 / ID131577</strain>
    </source>
</reference>
<evidence type="ECO:0000313" key="3">
    <source>
        <dbReference type="EMBL" id="ADB50430.1"/>
    </source>
</evidence>
<keyword evidence="4" id="KW-1185">Reference proteome</keyword>
<dbReference type="HOGENOM" id="CLU_059021_0_1_11"/>
<evidence type="ECO:0000259" key="2">
    <source>
        <dbReference type="SMART" id="SM00903"/>
    </source>
</evidence>
<dbReference type="PANTHER" id="PTHR30466:SF15">
    <property type="entry name" value="POSSIBLE OXIDOREDUCTASE"/>
    <property type="match status" value="1"/>
</dbReference>
<dbReference type="GO" id="GO:0010181">
    <property type="term" value="F:FMN binding"/>
    <property type="evidence" value="ECO:0007669"/>
    <property type="project" value="InterPro"/>
</dbReference>
<dbReference type="InterPro" id="IPR050268">
    <property type="entry name" value="NADH-dep_flavin_reductase"/>
</dbReference>
<dbReference type="GO" id="GO:0042602">
    <property type="term" value="F:riboflavin reductase (NADPH) activity"/>
    <property type="evidence" value="ECO:0007669"/>
    <property type="project" value="TreeGrafter"/>
</dbReference>
<dbReference type="KEGG" id="cwo:Cwoe_2004"/>
<organism evidence="3 4">
    <name type="scientific">Conexibacter woesei (strain DSM 14684 / CCUG 47730 / CIP 108061 / JCM 11494 / NBRC 100937 / ID131577)</name>
    <dbReference type="NCBI Taxonomy" id="469383"/>
    <lineage>
        <taxon>Bacteria</taxon>
        <taxon>Bacillati</taxon>
        <taxon>Actinomycetota</taxon>
        <taxon>Thermoleophilia</taxon>
        <taxon>Solirubrobacterales</taxon>
        <taxon>Conexibacteraceae</taxon>
        <taxon>Conexibacter</taxon>
    </lineage>
</organism>
<dbReference type="eggNOG" id="COG1853">
    <property type="taxonomic scope" value="Bacteria"/>
</dbReference>
<dbReference type="SMART" id="SM00903">
    <property type="entry name" value="Flavin_Reduct"/>
    <property type="match status" value="1"/>
</dbReference>
<dbReference type="EMBL" id="CP001854">
    <property type="protein sequence ID" value="ADB50430.1"/>
    <property type="molecule type" value="Genomic_DNA"/>
</dbReference>
<dbReference type="PANTHER" id="PTHR30466">
    <property type="entry name" value="FLAVIN REDUCTASE"/>
    <property type="match status" value="1"/>
</dbReference>
<keyword evidence="1" id="KW-0560">Oxidoreductase</keyword>
<dbReference type="RefSeq" id="WP_012933481.1">
    <property type="nucleotide sequence ID" value="NC_013739.1"/>
</dbReference>
<dbReference type="STRING" id="469383.Cwoe_2004"/>
<dbReference type="OrthoDB" id="3176898at2"/>
<dbReference type="InterPro" id="IPR002563">
    <property type="entry name" value="Flavin_Rdtase-like_dom"/>
</dbReference>
<feature type="domain" description="Flavin reductase like" evidence="2">
    <location>
        <begin position="12"/>
        <end position="153"/>
    </location>
</feature>
<accession>D3F458</accession>
<evidence type="ECO:0000313" key="4">
    <source>
        <dbReference type="Proteomes" id="UP000008229"/>
    </source>
</evidence>
<name>D3F458_CONWI</name>
<proteinExistence type="predicted"/>
<dbReference type="SUPFAM" id="SSF50475">
    <property type="entry name" value="FMN-binding split barrel"/>
    <property type="match status" value="1"/>
</dbReference>
<gene>
    <name evidence="3" type="ordered locus">Cwoe_2004</name>
</gene>
<protein>
    <submittedName>
        <fullName evidence="3">Flavin reductase domain protein FMN-binding protein</fullName>
    </submittedName>
</protein>
<reference evidence="3 4" key="1">
    <citation type="journal article" date="2010" name="Stand. Genomic Sci.">
        <title>Complete genome sequence of Conexibacter woesei type strain (ID131577).</title>
        <authorList>
            <person name="Pukall R."/>
            <person name="Lapidus A."/>
            <person name="Glavina Del Rio T."/>
            <person name="Copeland A."/>
            <person name="Tice H."/>
            <person name="Cheng J.-F."/>
            <person name="Lucas S."/>
            <person name="Chen F."/>
            <person name="Nolan M."/>
            <person name="Bruce D."/>
            <person name="Goodwin L."/>
            <person name="Pitluck S."/>
            <person name="Mavromatis K."/>
            <person name="Ivanova N."/>
            <person name="Ovchinnikova G."/>
            <person name="Pati A."/>
            <person name="Chen A."/>
            <person name="Palaniappan K."/>
            <person name="Land M."/>
            <person name="Hauser L."/>
            <person name="Chang Y.-J."/>
            <person name="Jeffries C.D."/>
            <person name="Chain P."/>
            <person name="Meincke L."/>
            <person name="Sims D."/>
            <person name="Brettin T."/>
            <person name="Detter J.C."/>
            <person name="Rohde M."/>
            <person name="Goeker M."/>
            <person name="Bristow J."/>
            <person name="Eisen J.A."/>
            <person name="Markowitz V."/>
            <person name="Kyrpides N.C."/>
            <person name="Klenk H.-P."/>
            <person name="Hugenholtz P."/>
        </authorList>
    </citation>
    <scope>NUCLEOTIDE SEQUENCE [LARGE SCALE GENOMIC DNA]</scope>
    <source>
        <strain evidence="4">DSM 14684 / CIP 108061 / JCM 11494 / NBRC 100937 / ID131577</strain>
    </source>
</reference>
<dbReference type="Gene3D" id="2.30.110.10">
    <property type="entry name" value="Electron Transport, Fmn-binding Protein, Chain A"/>
    <property type="match status" value="1"/>
</dbReference>
<dbReference type="Pfam" id="PF01613">
    <property type="entry name" value="Flavin_Reduct"/>
    <property type="match status" value="1"/>
</dbReference>
<dbReference type="AlphaFoldDB" id="D3F458"/>
<evidence type="ECO:0000256" key="1">
    <source>
        <dbReference type="ARBA" id="ARBA00023002"/>
    </source>
</evidence>